<name>A0A426U7C3_9CHLR</name>
<sequence>MARAEAAMEQFHAIPAAQAAQAASELAEEIRGAAQRFRTVMQQLADERIAAQAIVEQGYRLDLSHAALAAGAAALAAAATALQSRQGPAGAQPHLEQAEVHLHEAIASGSGAPALRAANERRLAEVEALGEAAAARIDAGAQAFDQVDEFAESTWDDISGNGSEAQAAADRAQEHWELAASANAMEEQQFLVAQQHLASATAELEFVEQLIEAIITRLRDLEAARAAAPELLAEAERSLNDALAFVRANDADVGQDPEVQMREASEQLAKATAEAQQPKPDWLRLAAAATAADRLADAALAGARDEATSMDRMRQQIAKLRPIAVAEVNKIAKYVNLHGADIQTETMAVVKTLVEQFDQAQALEQQAEKLIEDQRRTALEQAMASYVRIQAESEGVYQRAFNDVQRLEKQRAELNKLLSDARSALDGGAALARQAGRRTPANALAQINQAQARFDQIRLPITGEANLQRSIELARSISREAQAASSEIRKHIPRPTPSSSSPGSLIAGGSRSSSWTSSSSSRRSSSSSSSSSWGRGGSSGGSFGGGSRGGSFGGGSRGGKW</sequence>
<evidence type="ECO:0000256" key="2">
    <source>
        <dbReference type="SAM" id="MobiDB-lite"/>
    </source>
</evidence>
<feature type="region of interest" description="Disordered" evidence="2">
    <location>
        <begin position="482"/>
        <end position="561"/>
    </location>
</feature>
<evidence type="ECO:0000256" key="1">
    <source>
        <dbReference type="SAM" id="Coils"/>
    </source>
</evidence>
<proteinExistence type="predicted"/>
<feature type="coiled-coil region" evidence="1">
    <location>
        <begin position="353"/>
        <end position="424"/>
    </location>
</feature>
<gene>
    <name evidence="3" type="ORF">EI684_03730</name>
</gene>
<evidence type="ECO:0000313" key="4">
    <source>
        <dbReference type="Proteomes" id="UP000280307"/>
    </source>
</evidence>
<evidence type="ECO:0000313" key="3">
    <source>
        <dbReference type="EMBL" id="RRR75972.1"/>
    </source>
</evidence>
<dbReference type="AlphaFoldDB" id="A0A426U7C3"/>
<organism evidence="3 4">
    <name type="scientific">Candidatus Viridilinea halotolerans</name>
    <dbReference type="NCBI Taxonomy" id="2491704"/>
    <lineage>
        <taxon>Bacteria</taxon>
        <taxon>Bacillati</taxon>
        <taxon>Chloroflexota</taxon>
        <taxon>Chloroflexia</taxon>
        <taxon>Chloroflexales</taxon>
        <taxon>Chloroflexineae</taxon>
        <taxon>Oscillochloridaceae</taxon>
        <taxon>Candidatus Viridilinea</taxon>
    </lineage>
</organism>
<comment type="caution">
    <text evidence="3">The sequence shown here is derived from an EMBL/GenBank/DDBJ whole genome shotgun (WGS) entry which is preliminary data.</text>
</comment>
<feature type="coiled-coil region" evidence="1">
    <location>
        <begin position="197"/>
        <end position="224"/>
    </location>
</feature>
<accession>A0A426U7C3</accession>
<keyword evidence="1" id="KW-0175">Coiled coil</keyword>
<reference evidence="3 4" key="1">
    <citation type="submission" date="2018-12" db="EMBL/GenBank/DDBJ databases">
        <title>Genome Sequence of Candidatus Viridilinea halotolerans isolated from saline sulfide-rich spring.</title>
        <authorList>
            <person name="Grouzdev D.S."/>
            <person name="Burganskaya E.I."/>
            <person name="Krutkina M.S."/>
            <person name="Sukhacheva M.V."/>
            <person name="Gorlenko V.M."/>
        </authorList>
    </citation>
    <scope>NUCLEOTIDE SEQUENCE [LARGE SCALE GENOMIC DNA]</scope>
    <source>
        <strain evidence="3">Chok-6</strain>
    </source>
</reference>
<feature type="compositionally biased region" description="Low complexity" evidence="2">
    <location>
        <begin position="497"/>
        <end position="533"/>
    </location>
</feature>
<feature type="compositionally biased region" description="Gly residues" evidence="2">
    <location>
        <begin position="534"/>
        <end position="561"/>
    </location>
</feature>
<dbReference type="Proteomes" id="UP000280307">
    <property type="component" value="Unassembled WGS sequence"/>
</dbReference>
<protein>
    <submittedName>
        <fullName evidence="3">Uncharacterized protein</fullName>
    </submittedName>
</protein>
<dbReference type="EMBL" id="RSAS01000148">
    <property type="protein sequence ID" value="RRR75972.1"/>
    <property type="molecule type" value="Genomic_DNA"/>
</dbReference>